<keyword evidence="1" id="KW-0808">Transferase</keyword>
<feature type="region of interest" description="Disordered" evidence="2">
    <location>
        <begin position="511"/>
        <end position="542"/>
    </location>
</feature>
<feature type="compositionally biased region" description="Low complexity" evidence="2">
    <location>
        <begin position="511"/>
        <end position="528"/>
    </location>
</feature>
<dbReference type="GO" id="GO:0004483">
    <property type="term" value="F:methyltransferase cap1 activity"/>
    <property type="evidence" value="ECO:0007669"/>
    <property type="project" value="UniProtKB-UniRule"/>
</dbReference>
<dbReference type="PROSITE" id="PS51613">
    <property type="entry name" value="SAM_MT_RRMJ"/>
    <property type="match status" value="1"/>
</dbReference>
<evidence type="ECO:0000313" key="5">
    <source>
        <dbReference type="Proteomes" id="UP000232688"/>
    </source>
</evidence>
<protein>
    <recommendedName>
        <fullName evidence="1">Cap-specific mRNA (nucleoside-2'-O-)-methyltransferase 1</fullName>
        <ecNumber evidence="1">2.1.1.57</ecNumber>
    </recommendedName>
    <alternativeName>
        <fullName evidence="1">Cap1 2'O-ribose methyltransferase 1</fullName>
    </alternativeName>
</protein>
<reference evidence="4 5" key="1">
    <citation type="submission" date="2017-10" db="EMBL/GenBank/DDBJ databases">
        <title>Extensive intraspecific genome diversity in a model arbuscular mycorrhizal fungus.</title>
        <authorList>
            <person name="Chen E.C.H."/>
            <person name="Morin E."/>
            <person name="Baudet D."/>
            <person name="Noel J."/>
            <person name="Ndikumana S."/>
            <person name="Charron P."/>
            <person name="St-Onge C."/>
            <person name="Giorgi J."/>
            <person name="Grigoriev I.V."/>
            <person name="Roux C."/>
            <person name="Martin F.M."/>
            <person name="Corradi N."/>
        </authorList>
    </citation>
    <scope>NUCLEOTIDE SEQUENCE [LARGE SCALE GENOMIC DNA]</scope>
    <source>
        <strain evidence="4 5">A1</strain>
    </source>
</reference>
<dbReference type="Gene3D" id="3.40.50.12760">
    <property type="match status" value="1"/>
</dbReference>
<organism evidence="4 5">
    <name type="scientific">Rhizophagus irregularis</name>
    <dbReference type="NCBI Taxonomy" id="588596"/>
    <lineage>
        <taxon>Eukaryota</taxon>
        <taxon>Fungi</taxon>
        <taxon>Fungi incertae sedis</taxon>
        <taxon>Mucoromycota</taxon>
        <taxon>Glomeromycotina</taxon>
        <taxon>Glomeromycetes</taxon>
        <taxon>Glomerales</taxon>
        <taxon>Glomeraceae</taxon>
        <taxon>Rhizophagus</taxon>
    </lineage>
</organism>
<dbReference type="GO" id="GO:0005634">
    <property type="term" value="C:nucleus"/>
    <property type="evidence" value="ECO:0007669"/>
    <property type="project" value="UniProtKB-SubCell"/>
</dbReference>
<keyword evidence="1" id="KW-0949">S-adenosyl-L-methionine</keyword>
<dbReference type="GO" id="GO:0005737">
    <property type="term" value="C:cytoplasm"/>
    <property type="evidence" value="ECO:0007669"/>
    <property type="project" value="TreeGrafter"/>
</dbReference>
<dbReference type="SUPFAM" id="SSF53335">
    <property type="entry name" value="S-adenosyl-L-methionine-dependent methyltransferases"/>
    <property type="match status" value="1"/>
</dbReference>
<evidence type="ECO:0000259" key="3">
    <source>
        <dbReference type="PROSITE" id="PS51613"/>
    </source>
</evidence>
<dbReference type="Pfam" id="PF01728">
    <property type="entry name" value="FtsJ"/>
    <property type="match status" value="1"/>
</dbReference>
<feature type="compositionally biased region" description="Low complexity" evidence="2">
    <location>
        <begin position="72"/>
        <end position="106"/>
    </location>
</feature>
<feature type="compositionally biased region" description="Low complexity" evidence="2">
    <location>
        <begin position="137"/>
        <end position="178"/>
    </location>
</feature>
<comment type="catalytic activity">
    <reaction evidence="1">
        <text>a 5'-end (N(7)-methyl 5'-triphosphoguanosine)-ribonucleoside in mRNA + S-adenosyl-L-methionine = a 5'-end (N(7)-methyl 5'-triphosphoguanosine)-(2'-O-methyl-ribonucleoside) in mRNA + S-adenosyl-L-homocysteine + H(+)</text>
        <dbReference type="Rhea" id="RHEA:67020"/>
        <dbReference type="Rhea" id="RHEA-COMP:17167"/>
        <dbReference type="Rhea" id="RHEA-COMP:17168"/>
        <dbReference type="ChEBI" id="CHEBI:15378"/>
        <dbReference type="ChEBI" id="CHEBI:57856"/>
        <dbReference type="ChEBI" id="CHEBI:59789"/>
        <dbReference type="ChEBI" id="CHEBI:156461"/>
        <dbReference type="ChEBI" id="CHEBI:167609"/>
        <dbReference type="EC" id="2.1.1.57"/>
    </reaction>
</comment>
<dbReference type="VEuPathDB" id="FungiDB:FUN_016030"/>
<dbReference type="Proteomes" id="UP000232688">
    <property type="component" value="Unassembled WGS sequence"/>
</dbReference>
<comment type="function">
    <text evidence="1">S-adenosyl-L-methionine-dependent methyltransferase that mediates RNA cap1 2'-O-ribose methylation to the 5'-cap structure of RNAs. Methylates the ribose of the first nucleotide of a m(7)GpppG-capped mRNA to produce m(7)GpppNmp (cap1).</text>
</comment>
<evidence type="ECO:0000256" key="1">
    <source>
        <dbReference type="RuleBase" id="RU368012"/>
    </source>
</evidence>
<name>A0A2N0RGW5_9GLOM</name>
<feature type="compositionally biased region" description="Polar residues" evidence="2">
    <location>
        <begin position="15"/>
        <end position="24"/>
    </location>
</feature>
<reference evidence="4 5" key="2">
    <citation type="submission" date="2017-10" db="EMBL/GenBank/DDBJ databases">
        <title>Genome analyses suggest a sexual origin of heterokaryosis in a supposedly ancient asexual fungus.</title>
        <authorList>
            <person name="Corradi N."/>
            <person name="Sedzielewska K."/>
            <person name="Noel J."/>
            <person name="Charron P."/>
            <person name="Farinelli L."/>
            <person name="Marton T."/>
            <person name="Kruger M."/>
            <person name="Pelin A."/>
            <person name="Brachmann A."/>
            <person name="Corradi N."/>
        </authorList>
    </citation>
    <scope>NUCLEOTIDE SEQUENCE [LARGE SCALE GENOMIC DNA]</scope>
    <source>
        <strain evidence="4 5">A1</strain>
    </source>
</reference>
<dbReference type="PANTHER" id="PTHR16121:SF0">
    <property type="entry name" value="CAP-SPECIFIC MRNA (NUCLEOSIDE-2'-O-)-METHYLTRANSFERASE 1"/>
    <property type="match status" value="1"/>
</dbReference>
<dbReference type="VEuPathDB" id="FungiDB:RhiirA1_423684"/>
<sequence>MDPYTDDDPEYRNTPLFSQVNKPSVRTVAPPEQRRVGGGGRYNRNQYQQQSGYQQPSHHYSQNHHHHHHQQQYRSYNHYNSSDRSNYNSNRYNQQEQRSPQQASQSYNTREERHREEHHHRYPTQEQKPPQPPLTSIPPSSSSSSSSSTLPSLPSFSSISQLSSDNSSSSFSTLPPIQQIDKDKNRITSTIQLPKQNADFISCNIPYEGGKPIEGLGMVFGLITEPDYNLFCDSKVVYDLLQKKNSIEGISHEKFTEARQKSNPYEKVGNSIFMNRAAVKLACLDSLVGFASVKRYDPVKELVFWFADLCGGPGGFTEYLLWRKHSWWREKVHGWGITLKSGQDFEFNRFHHETMPTKCFKPYYGADGTGDLYKEENIKDFARVVKGGTKGDGVDLVTADGGFDVRGREQYQEILLKQLILCQVVTMFMTLRKDGDFVLKLFDIFTPFTGGIVWILYRHFEKICIIKPLSSRPANSERYIICQKLRESNPEAMISYLLKVNRKFNEIKSNESTLSPTTTSSSSLNRLLTQDRESTNSSRSTKLPKEDINEIIDISEIKKDQEFLNYIKQKNIEIAKNQIGTIKQLLKFVEFPYPEMRLPQEEYKKLCLQEWRLPPSEEGSYKSVY</sequence>
<feature type="compositionally biased region" description="Low complexity" evidence="2">
    <location>
        <begin position="42"/>
        <end position="60"/>
    </location>
</feature>
<keyword evidence="1" id="KW-0506">mRNA capping</keyword>
<dbReference type="InterPro" id="IPR029063">
    <property type="entry name" value="SAM-dependent_MTases_sf"/>
</dbReference>
<dbReference type="VEuPathDB" id="FungiDB:RhiirFUN_014053"/>
<evidence type="ECO:0000256" key="2">
    <source>
        <dbReference type="SAM" id="MobiDB-lite"/>
    </source>
</evidence>
<accession>A0A2N0RGW5</accession>
<comment type="subcellular location">
    <subcellularLocation>
        <location evidence="1">Nucleus</location>
    </subcellularLocation>
</comment>
<dbReference type="PANTHER" id="PTHR16121">
    <property type="entry name" value="CAP-SPECIFIC MRNA (NUCLEOSIDE-2'-O-)-METHYLTRANSFERASE 1-RELATED"/>
    <property type="match status" value="1"/>
</dbReference>
<dbReference type="GO" id="GO:0016556">
    <property type="term" value="P:mRNA modification"/>
    <property type="evidence" value="ECO:0007669"/>
    <property type="project" value="UniProtKB-UniRule"/>
</dbReference>
<dbReference type="GO" id="GO:0003676">
    <property type="term" value="F:nucleic acid binding"/>
    <property type="evidence" value="ECO:0007669"/>
    <property type="project" value="UniProtKB-UniRule"/>
</dbReference>
<proteinExistence type="predicted"/>
<dbReference type="InterPro" id="IPR025816">
    <property type="entry name" value="RrmJ-type_MeTrfase"/>
</dbReference>
<dbReference type="AlphaFoldDB" id="A0A2N0RGW5"/>
<dbReference type="InterPro" id="IPR002877">
    <property type="entry name" value="RNA_MeTrfase_FtsJ_dom"/>
</dbReference>
<dbReference type="GO" id="GO:0006370">
    <property type="term" value="P:7-methylguanosine mRNA capping"/>
    <property type="evidence" value="ECO:0007669"/>
    <property type="project" value="UniProtKB-UniRule"/>
</dbReference>
<keyword evidence="1" id="KW-0539">Nucleus</keyword>
<feature type="compositionally biased region" description="Basic residues" evidence="2">
    <location>
        <begin position="61"/>
        <end position="71"/>
    </location>
</feature>
<feature type="domain" description="RrmJ-type SAM-dependent 2'-O-MTase" evidence="3">
    <location>
        <begin position="272"/>
        <end position="486"/>
    </location>
</feature>
<gene>
    <name evidence="4" type="ORF">RhiirA1_423684</name>
</gene>
<dbReference type="EC" id="2.1.1.57" evidence="1"/>
<dbReference type="InterPro" id="IPR050851">
    <property type="entry name" value="mRNA_Cap_2O-Ribose_MeTrfase"/>
</dbReference>
<dbReference type="GO" id="GO:0032259">
    <property type="term" value="P:methylation"/>
    <property type="evidence" value="ECO:0007669"/>
    <property type="project" value="UniProtKB-KW"/>
</dbReference>
<evidence type="ECO:0000313" key="4">
    <source>
        <dbReference type="EMBL" id="PKC62554.1"/>
    </source>
</evidence>
<keyword evidence="1" id="KW-0489">Methyltransferase</keyword>
<comment type="caution">
    <text evidence="4">The sequence shown here is derived from an EMBL/GenBank/DDBJ whole genome shotgun (WGS) entry which is preliminary data.</text>
</comment>
<feature type="region of interest" description="Disordered" evidence="2">
    <location>
        <begin position="1"/>
        <end position="185"/>
    </location>
</feature>
<keyword evidence="1" id="KW-0507">mRNA processing</keyword>
<dbReference type="EMBL" id="LLXH01000844">
    <property type="protein sequence ID" value="PKC62554.1"/>
    <property type="molecule type" value="Genomic_DNA"/>
</dbReference>